<organism evidence="3 4">
    <name type="scientific">Tanacetum coccineum</name>
    <dbReference type="NCBI Taxonomy" id="301880"/>
    <lineage>
        <taxon>Eukaryota</taxon>
        <taxon>Viridiplantae</taxon>
        <taxon>Streptophyta</taxon>
        <taxon>Embryophyta</taxon>
        <taxon>Tracheophyta</taxon>
        <taxon>Spermatophyta</taxon>
        <taxon>Magnoliopsida</taxon>
        <taxon>eudicotyledons</taxon>
        <taxon>Gunneridae</taxon>
        <taxon>Pentapetalae</taxon>
        <taxon>asterids</taxon>
        <taxon>campanulids</taxon>
        <taxon>Asterales</taxon>
        <taxon>Asteraceae</taxon>
        <taxon>Asteroideae</taxon>
        <taxon>Anthemideae</taxon>
        <taxon>Anthemidinae</taxon>
        <taxon>Tanacetum</taxon>
    </lineage>
</organism>
<name>A0ABQ5BCW6_9ASTR</name>
<dbReference type="Gene3D" id="3.30.70.270">
    <property type="match status" value="1"/>
</dbReference>
<keyword evidence="3" id="KW-0548">Nucleotidyltransferase</keyword>
<keyword evidence="3" id="KW-0695">RNA-directed DNA polymerase</keyword>
<feature type="domain" description="Retrotransposon gag" evidence="2">
    <location>
        <begin position="101"/>
        <end position="147"/>
    </location>
</feature>
<feature type="region of interest" description="Disordered" evidence="1">
    <location>
        <begin position="249"/>
        <end position="269"/>
    </location>
</feature>
<dbReference type="Proteomes" id="UP001151760">
    <property type="component" value="Unassembled WGS sequence"/>
</dbReference>
<evidence type="ECO:0000313" key="3">
    <source>
        <dbReference type="EMBL" id="GJT12705.1"/>
    </source>
</evidence>
<dbReference type="InterPro" id="IPR050951">
    <property type="entry name" value="Retrovirus_Pol_polyprotein"/>
</dbReference>
<dbReference type="PANTHER" id="PTHR37984">
    <property type="entry name" value="PROTEIN CBG26694"/>
    <property type="match status" value="1"/>
</dbReference>
<reference evidence="3" key="2">
    <citation type="submission" date="2022-01" db="EMBL/GenBank/DDBJ databases">
        <authorList>
            <person name="Yamashiro T."/>
            <person name="Shiraishi A."/>
            <person name="Satake H."/>
            <person name="Nakayama K."/>
        </authorList>
    </citation>
    <scope>NUCLEOTIDE SEQUENCE</scope>
</reference>
<protein>
    <submittedName>
        <fullName evidence="3">Reverse transcriptase domain-containing protein</fullName>
    </submittedName>
</protein>
<dbReference type="Gene3D" id="3.30.420.10">
    <property type="entry name" value="Ribonuclease H-like superfamily/Ribonuclease H"/>
    <property type="match status" value="1"/>
</dbReference>
<keyword evidence="3" id="KW-0808">Transferase</keyword>
<gene>
    <name evidence="3" type="ORF">Tco_0859747</name>
</gene>
<dbReference type="SUPFAM" id="SSF56672">
    <property type="entry name" value="DNA/RNA polymerases"/>
    <property type="match status" value="1"/>
</dbReference>
<feature type="compositionally biased region" description="Polar residues" evidence="1">
    <location>
        <begin position="258"/>
        <end position="269"/>
    </location>
</feature>
<evidence type="ECO:0000259" key="2">
    <source>
        <dbReference type="Pfam" id="PF03732"/>
    </source>
</evidence>
<comment type="caution">
    <text evidence="3">The sequence shown here is derived from an EMBL/GenBank/DDBJ whole genome shotgun (WGS) entry which is preliminary data.</text>
</comment>
<dbReference type="InterPro" id="IPR043502">
    <property type="entry name" value="DNA/RNA_pol_sf"/>
</dbReference>
<keyword evidence="4" id="KW-1185">Reference proteome</keyword>
<evidence type="ECO:0000313" key="4">
    <source>
        <dbReference type="Proteomes" id="UP001151760"/>
    </source>
</evidence>
<dbReference type="GO" id="GO:0003964">
    <property type="term" value="F:RNA-directed DNA polymerase activity"/>
    <property type="evidence" value="ECO:0007669"/>
    <property type="project" value="UniProtKB-KW"/>
</dbReference>
<proteinExistence type="predicted"/>
<reference evidence="3" key="1">
    <citation type="journal article" date="2022" name="Int. J. Mol. Sci.">
        <title>Draft Genome of Tanacetum Coccineum: Genomic Comparison of Closely Related Tanacetum-Family Plants.</title>
        <authorList>
            <person name="Yamashiro T."/>
            <person name="Shiraishi A."/>
            <person name="Nakayama K."/>
            <person name="Satake H."/>
        </authorList>
    </citation>
    <scope>NUCLEOTIDE SEQUENCE</scope>
</reference>
<dbReference type="InterPro" id="IPR005162">
    <property type="entry name" value="Retrotrans_gag_dom"/>
</dbReference>
<sequence>MGDQRTMAELLQAPTEGYGDAIVIPAILAENFELKHGLLNLVTSKQFCGFEKEDPHAHIRWFNKITSTIKYKDVPNASIKLMLFPFSIEGQPGFGSKKNPLNEITNFQQRFDESFCEAWDRFKDLLRACPHHSFTELHQLDTFYNSLTSTDQDSLNAAVDGNLLTKTPKDALTSIENKSKVRTSRNRPVVAKCLATDGNAFPEYQENIQTYVSAAAVNYNKGNAGHRPPSVTHQIRPPGFSPVQNNQNWGNNYNPGNSTYRAPNQPTQAAPSNELANYMKVNDTNMQAMKNQITNMKTELKNEFQATMLQQNNKLENMLSNYFQMNKPSGSGSLPSNTVVTKRYSYNDAESINRIDVIDVSCEEYSQEVLGFYDNSESGNPTPTSELIIAKSSPLLYLREVSPVYCVPKKGGMTIVTNEDNELIPTRCMMALFPMTMIEETMVVSWMIFSSSRDSFSSCLSHLDKMLKRCEDTNLILNWEKYHFMVKEGIVIGHRISKSRIEVDRAKVDVIAKLPPLTSVKGIQSFLGAENLAADHLSRLENPYQSNLEKKEITETFPLETFGMVTFRDDSNTSWFADIANYHAGNFIVKGMFLKSLFARFGTPRAIISDRERTVGENCASWSDKLEDALWAFRTAFKTPIGCTPYKLVYGKACHLPIELEHKAYWALKHCNFNLKAAEKTKKIHDFKIKNCVFNVGDRVLLFNSRLKILSSKLKTRWTRPFTVTQVFPYGTVELSSTNGPNFKVNGHRLKHYFGGDIPPMVVPDLQTFPMDN</sequence>
<dbReference type="EMBL" id="BQNB010013170">
    <property type="protein sequence ID" value="GJT12705.1"/>
    <property type="molecule type" value="Genomic_DNA"/>
</dbReference>
<dbReference type="PANTHER" id="PTHR37984:SF5">
    <property type="entry name" value="PROTEIN NYNRIN-LIKE"/>
    <property type="match status" value="1"/>
</dbReference>
<dbReference type="Pfam" id="PF03732">
    <property type="entry name" value="Retrotrans_gag"/>
    <property type="match status" value="1"/>
</dbReference>
<dbReference type="InterPro" id="IPR036397">
    <property type="entry name" value="RNaseH_sf"/>
</dbReference>
<dbReference type="InterPro" id="IPR043128">
    <property type="entry name" value="Rev_trsase/Diguanyl_cyclase"/>
</dbReference>
<accession>A0ABQ5BCW6</accession>
<evidence type="ECO:0000256" key="1">
    <source>
        <dbReference type="SAM" id="MobiDB-lite"/>
    </source>
</evidence>